<evidence type="ECO:0000256" key="1">
    <source>
        <dbReference type="ARBA" id="ARBA00006242"/>
    </source>
</evidence>
<evidence type="ECO:0000256" key="2">
    <source>
        <dbReference type="ARBA" id="ARBA00022980"/>
    </source>
</evidence>
<name>A0A0F9AD45_9ZZZZ</name>
<dbReference type="InterPro" id="IPR001865">
    <property type="entry name" value="Ribosomal_uS2"/>
</dbReference>
<dbReference type="SUPFAM" id="SSF52313">
    <property type="entry name" value="Ribosomal protein S2"/>
    <property type="match status" value="1"/>
</dbReference>
<protein>
    <recommendedName>
        <fullName evidence="5">30S ribosomal protein S2</fullName>
    </recommendedName>
</protein>
<sequence>MAKVVTKTKEKKKSEKKEKISDKDLKKLAEAESLETEKEPRKEKSIAERKKELLKKVKKISEKIEITKTADLKEKVKIKKRTDMLIPLEDYVKSGIYIGTKVVTPSMRAFVYRRRADGLAILNTDIIDEKIKEGIVYLSKFEPKDIILVCKRQAGWKAAEKFSELTGIRVFTKKYPAGILTNSSLPNFFENELTIVTDSWLDRNSFLDTKRVHKKVLMICDTNNFPKGADEIIIGNNKSSKSLGVIFYLLTRGYCKARKLDKVDKIPDLEWWTEE</sequence>
<dbReference type="GO" id="GO:0015935">
    <property type="term" value="C:small ribosomal subunit"/>
    <property type="evidence" value="ECO:0007669"/>
    <property type="project" value="InterPro"/>
</dbReference>
<proteinExistence type="inferred from homology"/>
<dbReference type="PANTHER" id="PTHR11489">
    <property type="entry name" value="40S RIBOSOMAL PROTEIN SA"/>
    <property type="match status" value="1"/>
</dbReference>
<dbReference type="EMBL" id="LAZR01043265">
    <property type="protein sequence ID" value="KKL07504.1"/>
    <property type="molecule type" value="Genomic_DNA"/>
</dbReference>
<evidence type="ECO:0008006" key="5">
    <source>
        <dbReference type="Google" id="ProtNLM"/>
    </source>
</evidence>
<dbReference type="InterPro" id="IPR023591">
    <property type="entry name" value="Ribosomal_uS2_flav_dom_sf"/>
</dbReference>
<evidence type="ECO:0000313" key="4">
    <source>
        <dbReference type="EMBL" id="KKL07504.1"/>
    </source>
</evidence>
<accession>A0A0F9AD45</accession>
<gene>
    <name evidence="4" type="ORF">LCGC14_2585360</name>
</gene>
<keyword evidence="2" id="KW-0689">Ribosomal protein</keyword>
<comment type="caution">
    <text evidence="4">The sequence shown here is derived from an EMBL/GenBank/DDBJ whole genome shotgun (WGS) entry which is preliminary data.</text>
</comment>
<keyword evidence="3" id="KW-0687">Ribonucleoprotein</keyword>
<comment type="similarity">
    <text evidence="1">Belongs to the universal ribosomal protein uS2 family.</text>
</comment>
<reference evidence="4" key="1">
    <citation type="journal article" date="2015" name="Nature">
        <title>Complex archaea that bridge the gap between prokaryotes and eukaryotes.</title>
        <authorList>
            <person name="Spang A."/>
            <person name="Saw J.H."/>
            <person name="Jorgensen S.L."/>
            <person name="Zaremba-Niedzwiedzka K."/>
            <person name="Martijn J."/>
            <person name="Lind A.E."/>
            <person name="van Eijk R."/>
            <person name="Schleper C."/>
            <person name="Guy L."/>
            <person name="Ettema T.J."/>
        </authorList>
    </citation>
    <scope>NUCLEOTIDE SEQUENCE</scope>
</reference>
<dbReference type="InterPro" id="IPR005707">
    <property type="entry name" value="Ribosomal_uS2_euk/arc"/>
</dbReference>
<evidence type="ECO:0000256" key="3">
    <source>
        <dbReference type="ARBA" id="ARBA00023274"/>
    </source>
</evidence>
<dbReference type="GO" id="GO:0003735">
    <property type="term" value="F:structural constituent of ribosome"/>
    <property type="evidence" value="ECO:0007669"/>
    <property type="project" value="InterPro"/>
</dbReference>
<organism evidence="4">
    <name type="scientific">marine sediment metagenome</name>
    <dbReference type="NCBI Taxonomy" id="412755"/>
    <lineage>
        <taxon>unclassified sequences</taxon>
        <taxon>metagenomes</taxon>
        <taxon>ecological metagenomes</taxon>
    </lineage>
</organism>
<dbReference type="Gene3D" id="3.40.50.10490">
    <property type="entry name" value="Glucose-6-phosphate isomerase like protein, domain 1"/>
    <property type="match status" value="1"/>
</dbReference>
<dbReference type="AlphaFoldDB" id="A0A0F9AD45"/>
<dbReference type="CDD" id="cd01425">
    <property type="entry name" value="RPS2"/>
    <property type="match status" value="1"/>
</dbReference>
<dbReference type="GO" id="GO:0006412">
    <property type="term" value="P:translation"/>
    <property type="evidence" value="ECO:0007669"/>
    <property type="project" value="InterPro"/>
</dbReference>